<gene>
    <name evidence="5" type="ordered locus">Corgl_0195</name>
</gene>
<dbReference type="AlphaFoldDB" id="F2NAD6"/>
<dbReference type="PANTHER" id="PTHR11103">
    <property type="entry name" value="SLR1189 PROTEIN"/>
    <property type="match status" value="1"/>
</dbReference>
<name>F2NAD6_CORGP</name>
<evidence type="ECO:0000259" key="4">
    <source>
        <dbReference type="PROSITE" id="PS50970"/>
    </source>
</evidence>
<dbReference type="GO" id="GO:0008168">
    <property type="term" value="F:methyltransferase activity"/>
    <property type="evidence" value="ECO:0007669"/>
    <property type="project" value="UniProtKB-KW"/>
</dbReference>
<dbReference type="PANTHER" id="PTHR11103:SF18">
    <property type="entry name" value="SLR1189 PROTEIN"/>
    <property type="match status" value="1"/>
</dbReference>
<dbReference type="HOGENOM" id="CLU_004914_3_0_11"/>
<keyword evidence="6" id="KW-1185">Reference proteome</keyword>
<dbReference type="InterPro" id="IPR036589">
    <property type="entry name" value="HCY_dom_sf"/>
</dbReference>
<accession>F2NAD6</accession>
<evidence type="ECO:0000256" key="1">
    <source>
        <dbReference type="ARBA" id="ARBA00022603"/>
    </source>
</evidence>
<dbReference type="PROSITE" id="PS50970">
    <property type="entry name" value="HCY"/>
    <property type="match status" value="1"/>
</dbReference>
<dbReference type="RefSeq" id="WP_013708065.1">
    <property type="nucleotide sequence ID" value="NC_015389.1"/>
</dbReference>
<comment type="caution">
    <text evidence="3">Lacks conserved residue(s) required for the propagation of feature annotation.</text>
</comment>
<dbReference type="SUPFAM" id="SSF82282">
    <property type="entry name" value="Homocysteine S-methyltransferase"/>
    <property type="match status" value="1"/>
</dbReference>
<sequence length="309" mass="32464">MPSTEIQADFETAYYNRSGAEELMSRLVDEVLLAQGPMGSVLMSEEGASDVPAAYWNEVEPQEVSRIHELYAASGAQLLITNTFQASTPALGRAGISSSAQQVNRAAVDCARVACPQHLAGSIGPCGVDWLTVRSAEFRRARDAYREQAHALLACGVDALMLETFTSVRDLEPALLGAGDVADGMPLLVSFAIDGSADLVGDGLSIEGAILFAEKHGASAVGVNSCSIDAANAAVRRMARAARTPIMVRPGGDVPVRDDDKGLIWAEDPEAFERACRGWIEGGAHLIGGCCGTTARTTASLAEALDRGR</sequence>
<dbReference type="EMBL" id="CP002628">
    <property type="protein sequence ID" value="AEB06322.1"/>
    <property type="molecule type" value="Genomic_DNA"/>
</dbReference>
<dbReference type="STRING" id="700015.Corgl_0195"/>
<organism evidence="5 6">
    <name type="scientific">Coriobacterium glomerans (strain ATCC 49209 / DSM 20642 / JCM 10262 / PW2)</name>
    <dbReference type="NCBI Taxonomy" id="700015"/>
    <lineage>
        <taxon>Bacteria</taxon>
        <taxon>Bacillati</taxon>
        <taxon>Actinomycetota</taxon>
        <taxon>Coriobacteriia</taxon>
        <taxon>Coriobacteriales</taxon>
        <taxon>Coriobacteriaceae</taxon>
        <taxon>Coriobacterium</taxon>
    </lineage>
</organism>
<dbReference type="Gene3D" id="3.20.20.330">
    <property type="entry name" value="Homocysteine-binding-like domain"/>
    <property type="match status" value="1"/>
</dbReference>
<dbReference type="OrthoDB" id="9803687at2"/>
<keyword evidence="1" id="KW-0489">Methyltransferase</keyword>
<keyword evidence="2" id="KW-0808">Transferase</keyword>
<dbReference type="GO" id="GO:0032259">
    <property type="term" value="P:methylation"/>
    <property type="evidence" value="ECO:0007669"/>
    <property type="project" value="UniProtKB-KW"/>
</dbReference>
<evidence type="ECO:0000313" key="6">
    <source>
        <dbReference type="Proteomes" id="UP000006851"/>
    </source>
</evidence>
<dbReference type="KEGG" id="cgo:Corgl_0195"/>
<proteinExistence type="predicted"/>
<dbReference type="eggNOG" id="COG0646">
    <property type="taxonomic scope" value="Bacteria"/>
</dbReference>
<evidence type="ECO:0000256" key="3">
    <source>
        <dbReference type="PROSITE-ProRule" id="PRU00333"/>
    </source>
</evidence>
<protein>
    <submittedName>
        <fullName evidence="5">Homocysteine S-methyltransferase</fullName>
    </submittedName>
</protein>
<feature type="domain" description="Hcy-binding" evidence="4">
    <location>
        <begin position="20"/>
        <end position="305"/>
    </location>
</feature>
<evidence type="ECO:0000313" key="5">
    <source>
        <dbReference type="EMBL" id="AEB06322.1"/>
    </source>
</evidence>
<reference evidence="6" key="1">
    <citation type="journal article" date="2013" name="Stand. Genomic Sci.">
        <title>Complete genome sequence of Coriobacterium glomerans type strain (PW2(T)) from the midgut of Pyrrhocoris apterus L. (red soldier bug).</title>
        <authorList>
            <person name="Stackebrandt E."/>
            <person name="Zeytun A."/>
            <person name="Lapidus A."/>
            <person name="Nolan M."/>
            <person name="Lucas S."/>
            <person name="Hammon N."/>
            <person name="Deshpande S."/>
            <person name="Cheng J.F."/>
            <person name="Tapia R."/>
            <person name="Goodwin L.A."/>
            <person name="Pitluck S."/>
            <person name="Liolios K."/>
            <person name="Pagani I."/>
            <person name="Ivanova N."/>
            <person name="Mavromatis K."/>
            <person name="Mikhailova N."/>
            <person name="Huntemann M."/>
            <person name="Pati A."/>
            <person name="Chen A."/>
            <person name="Palaniappan K."/>
            <person name="Chang Y.J."/>
            <person name="Land M."/>
            <person name="Hauser L."/>
            <person name="Rohde M."/>
            <person name="Pukall R."/>
            <person name="Goker M."/>
            <person name="Detter J.C."/>
            <person name="Woyke T."/>
            <person name="Bristow J."/>
            <person name="Eisen J.A."/>
            <person name="Markowitz V."/>
            <person name="Hugenholtz P."/>
            <person name="Kyrpides N.C."/>
            <person name="Klenk H.P."/>
        </authorList>
    </citation>
    <scope>NUCLEOTIDE SEQUENCE</scope>
    <source>
        <strain evidence="6">ATCC 49209 / DSM 20642 / JCM 10262 / PW2</strain>
    </source>
</reference>
<evidence type="ECO:0000256" key="2">
    <source>
        <dbReference type="ARBA" id="ARBA00022679"/>
    </source>
</evidence>
<dbReference type="InterPro" id="IPR003726">
    <property type="entry name" value="HCY_dom"/>
</dbReference>
<dbReference type="Pfam" id="PF02574">
    <property type="entry name" value="S-methyl_trans"/>
    <property type="match status" value="1"/>
</dbReference>
<dbReference type="Proteomes" id="UP000006851">
    <property type="component" value="Chromosome"/>
</dbReference>